<evidence type="ECO:0000259" key="2">
    <source>
        <dbReference type="Pfam" id="PF05036"/>
    </source>
</evidence>
<dbReference type="EMBL" id="BKCF01000001">
    <property type="protein sequence ID" value="GEQ85255.1"/>
    <property type="molecule type" value="Genomic_DNA"/>
</dbReference>
<protein>
    <recommendedName>
        <fullName evidence="2">SPOR domain-containing protein</fullName>
    </recommendedName>
</protein>
<dbReference type="OrthoDB" id="2473397at2"/>
<evidence type="ECO:0000256" key="1">
    <source>
        <dbReference type="SAM" id="SignalP"/>
    </source>
</evidence>
<comment type="caution">
    <text evidence="3">The sequence shown here is derived from an EMBL/GenBank/DDBJ whole genome shotgun (WGS) entry which is preliminary data.</text>
</comment>
<dbReference type="RefSeq" id="WP_151893183.1">
    <property type="nucleotide sequence ID" value="NZ_BKCF01000001.1"/>
</dbReference>
<dbReference type="PROSITE" id="PS51257">
    <property type="entry name" value="PROKAR_LIPOPROTEIN"/>
    <property type="match status" value="1"/>
</dbReference>
<proteinExistence type="predicted"/>
<reference evidence="3 4" key="1">
    <citation type="submission" date="2019-08" db="EMBL/GenBank/DDBJ databases">
        <title>Ulvibacter marinistellae sp. nov., isolated from a starfish, Patiria pectinifera.</title>
        <authorList>
            <person name="Kawano K."/>
            <person name="Ushijima N."/>
            <person name="Kihara M."/>
            <person name="Itoh H."/>
        </authorList>
    </citation>
    <scope>NUCLEOTIDE SEQUENCE [LARGE SCALE GENOMIC DNA]</scope>
    <source>
        <strain evidence="3 4">KK4</strain>
    </source>
</reference>
<accession>A0A5J4FZ04</accession>
<feature type="domain" description="SPOR" evidence="2">
    <location>
        <begin position="56"/>
        <end position="124"/>
    </location>
</feature>
<sequence length="129" mass="14726">MKKTLVFNIFIFSLLAACSLETVKAQTPVVTVNADTQISELLKIKKQLEKDNKLADGYTIQLYYGDSNGANAVMKKYRMRFGSWPASLEYETPNFKVWAGNFTNRLEADRALMEIQKEFSAAFILEKKK</sequence>
<keyword evidence="4" id="KW-1185">Reference proteome</keyword>
<evidence type="ECO:0000313" key="3">
    <source>
        <dbReference type="EMBL" id="GEQ85255.1"/>
    </source>
</evidence>
<keyword evidence="1" id="KW-0732">Signal</keyword>
<dbReference type="GO" id="GO:0042834">
    <property type="term" value="F:peptidoglycan binding"/>
    <property type="evidence" value="ECO:0007669"/>
    <property type="project" value="InterPro"/>
</dbReference>
<dbReference type="Proteomes" id="UP000326994">
    <property type="component" value="Unassembled WGS sequence"/>
</dbReference>
<dbReference type="AlphaFoldDB" id="A0A5J4FZ04"/>
<name>A0A5J4FZ04_9FLAO</name>
<dbReference type="Pfam" id="PF05036">
    <property type="entry name" value="SPOR"/>
    <property type="match status" value="1"/>
</dbReference>
<feature type="chain" id="PRO_5023910803" description="SPOR domain-containing protein" evidence="1">
    <location>
        <begin position="26"/>
        <end position="129"/>
    </location>
</feature>
<gene>
    <name evidence="3" type="ORF">ULMS_07630</name>
</gene>
<organism evidence="3 4">
    <name type="scientific">Patiriisocius marinistellae</name>
    <dbReference type="NCBI Taxonomy" id="2494560"/>
    <lineage>
        <taxon>Bacteria</taxon>
        <taxon>Pseudomonadati</taxon>
        <taxon>Bacteroidota</taxon>
        <taxon>Flavobacteriia</taxon>
        <taxon>Flavobacteriales</taxon>
        <taxon>Flavobacteriaceae</taxon>
        <taxon>Patiriisocius</taxon>
    </lineage>
</organism>
<feature type="signal peptide" evidence="1">
    <location>
        <begin position="1"/>
        <end position="25"/>
    </location>
</feature>
<dbReference type="InterPro" id="IPR007730">
    <property type="entry name" value="SPOR-like_dom"/>
</dbReference>
<evidence type="ECO:0000313" key="4">
    <source>
        <dbReference type="Proteomes" id="UP000326994"/>
    </source>
</evidence>